<sequence>MNNISSVLLIVVFLLIGFTSAKCTPQDALLSSTDEDLMALEDSLIPEPEGHGRRGVRGQTPSVSCHGRVLQERRRTVGLLSQSGRHSHQRPMLQEVRFQEGMLFPPHAQMPLVGMLVQVKEHLNLKFVESLHFK</sequence>
<evidence type="ECO:0000313" key="3">
    <source>
        <dbReference type="Proteomes" id="UP001054945"/>
    </source>
</evidence>
<protein>
    <submittedName>
        <fullName evidence="2">Uncharacterized protein</fullName>
    </submittedName>
</protein>
<accession>A0AAV4WD66</accession>
<reference evidence="2 3" key="1">
    <citation type="submission" date="2021-06" db="EMBL/GenBank/DDBJ databases">
        <title>Caerostris extrusa draft genome.</title>
        <authorList>
            <person name="Kono N."/>
            <person name="Arakawa K."/>
        </authorList>
    </citation>
    <scope>NUCLEOTIDE SEQUENCE [LARGE SCALE GENOMIC DNA]</scope>
</reference>
<dbReference type="Proteomes" id="UP001054945">
    <property type="component" value="Unassembled WGS sequence"/>
</dbReference>
<keyword evidence="1" id="KW-0732">Signal</keyword>
<name>A0AAV4WD66_CAEEX</name>
<gene>
    <name evidence="2" type="ORF">CEXT_398601</name>
</gene>
<proteinExistence type="predicted"/>
<evidence type="ECO:0000256" key="1">
    <source>
        <dbReference type="SAM" id="SignalP"/>
    </source>
</evidence>
<evidence type="ECO:0000313" key="2">
    <source>
        <dbReference type="EMBL" id="GIY80288.1"/>
    </source>
</evidence>
<dbReference type="EMBL" id="BPLR01015990">
    <property type="protein sequence ID" value="GIY80288.1"/>
    <property type="molecule type" value="Genomic_DNA"/>
</dbReference>
<keyword evidence="3" id="KW-1185">Reference proteome</keyword>
<feature type="chain" id="PRO_5043472846" evidence="1">
    <location>
        <begin position="22"/>
        <end position="134"/>
    </location>
</feature>
<feature type="signal peptide" evidence="1">
    <location>
        <begin position="1"/>
        <end position="21"/>
    </location>
</feature>
<organism evidence="2 3">
    <name type="scientific">Caerostris extrusa</name>
    <name type="common">Bark spider</name>
    <name type="synonym">Caerostris bankana</name>
    <dbReference type="NCBI Taxonomy" id="172846"/>
    <lineage>
        <taxon>Eukaryota</taxon>
        <taxon>Metazoa</taxon>
        <taxon>Ecdysozoa</taxon>
        <taxon>Arthropoda</taxon>
        <taxon>Chelicerata</taxon>
        <taxon>Arachnida</taxon>
        <taxon>Araneae</taxon>
        <taxon>Araneomorphae</taxon>
        <taxon>Entelegynae</taxon>
        <taxon>Araneoidea</taxon>
        <taxon>Araneidae</taxon>
        <taxon>Caerostris</taxon>
    </lineage>
</organism>
<comment type="caution">
    <text evidence="2">The sequence shown here is derived from an EMBL/GenBank/DDBJ whole genome shotgun (WGS) entry which is preliminary data.</text>
</comment>
<dbReference type="AlphaFoldDB" id="A0AAV4WD66"/>